<evidence type="ECO:0000256" key="2">
    <source>
        <dbReference type="ARBA" id="ARBA00009046"/>
    </source>
</evidence>
<dbReference type="InterPro" id="IPR038257">
    <property type="entry name" value="CRISPR-assoc_Cas3_HD_sf"/>
</dbReference>
<dbReference type="CDD" id="cd09641">
    <property type="entry name" value="Cas3''_I"/>
    <property type="match status" value="1"/>
</dbReference>
<reference evidence="14" key="1">
    <citation type="journal article" date="2019" name="Int. J. Syst. Evol. Microbiol.">
        <title>The Global Catalogue of Microorganisms (GCM) 10K type strain sequencing project: providing services to taxonomists for standard genome sequencing and annotation.</title>
        <authorList>
            <consortium name="The Broad Institute Genomics Platform"/>
            <consortium name="The Broad Institute Genome Sequencing Center for Infectious Disease"/>
            <person name="Wu L."/>
            <person name="Ma J."/>
        </authorList>
    </citation>
    <scope>NUCLEOTIDE SEQUENCE [LARGE SCALE GENOMIC DNA]</scope>
    <source>
        <strain evidence="14">CCUG 49571</strain>
    </source>
</reference>
<protein>
    <submittedName>
        <fullName evidence="13">CRISPR-associated helicase Cas3</fullName>
    </submittedName>
</protein>
<feature type="domain" description="Helicase C-terminal" evidence="11">
    <location>
        <begin position="483"/>
        <end position="639"/>
    </location>
</feature>
<evidence type="ECO:0000259" key="10">
    <source>
        <dbReference type="PROSITE" id="PS51192"/>
    </source>
</evidence>
<evidence type="ECO:0000313" key="13">
    <source>
        <dbReference type="EMBL" id="MFC4598225.1"/>
    </source>
</evidence>
<evidence type="ECO:0000256" key="5">
    <source>
        <dbReference type="ARBA" id="ARBA00022741"/>
    </source>
</evidence>
<evidence type="ECO:0000256" key="1">
    <source>
        <dbReference type="ARBA" id="ARBA00006847"/>
    </source>
</evidence>
<evidence type="ECO:0000313" key="14">
    <source>
        <dbReference type="Proteomes" id="UP001596028"/>
    </source>
</evidence>
<comment type="caution">
    <text evidence="13">The sequence shown here is derived from an EMBL/GenBank/DDBJ whole genome shotgun (WGS) entry which is preliminary data.</text>
</comment>
<feature type="domain" description="Helicase ATP-binding" evidence="10">
    <location>
        <begin position="262"/>
        <end position="454"/>
    </location>
</feature>
<dbReference type="PROSITE" id="PS51192">
    <property type="entry name" value="HELICASE_ATP_BIND_1"/>
    <property type="match status" value="1"/>
</dbReference>
<dbReference type="InterPro" id="IPR027417">
    <property type="entry name" value="P-loop_NTPase"/>
</dbReference>
<evidence type="ECO:0000256" key="6">
    <source>
        <dbReference type="ARBA" id="ARBA00022801"/>
    </source>
</evidence>
<organism evidence="13 14">
    <name type="scientific">Cohnella hongkongensis</name>
    <dbReference type="NCBI Taxonomy" id="178337"/>
    <lineage>
        <taxon>Bacteria</taxon>
        <taxon>Bacillati</taxon>
        <taxon>Bacillota</taxon>
        <taxon>Bacilli</taxon>
        <taxon>Bacillales</taxon>
        <taxon>Paenibacillaceae</taxon>
        <taxon>Cohnella</taxon>
    </lineage>
</organism>
<keyword evidence="5" id="KW-0547">Nucleotide-binding</keyword>
<keyword evidence="6" id="KW-0378">Hydrolase</keyword>
<dbReference type="Gene3D" id="1.10.3210.30">
    <property type="match status" value="1"/>
</dbReference>
<dbReference type="NCBIfam" id="TIGR01587">
    <property type="entry name" value="cas3_core"/>
    <property type="match status" value="1"/>
</dbReference>
<evidence type="ECO:0000256" key="8">
    <source>
        <dbReference type="ARBA" id="ARBA00022840"/>
    </source>
</evidence>
<accession>A0ABV9FB45</accession>
<dbReference type="Proteomes" id="UP001596028">
    <property type="component" value="Unassembled WGS sequence"/>
</dbReference>
<dbReference type="Pfam" id="PF22590">
    <property type="entry name" value="Cas3-like_C_2"/>
    <property type="match status" value="1"/>
</dbReference>
<dbReference type="RefSeq" id="WP_378094254.1">
    <property type="nucleotide sequence ID" value="NZ_JBHSEP010000004.1"/>
</dbReference>
<comment type="similarity">
    <text evidence="1">In the N-terminal section; belongs to the CRISPR-associated nuclease Cas3-HD family.</text>
</comment>
<dbReference type="Gene3D" id="3.40.50.300">
    <property type="entry name" value="P-loop containing nucleotide triphosphate hydrolases"/>
    <property type="match status" value="2"/>
</dbReference>
<dbReference type="SMART" id="SM00490">
    <property type="entry name" value="HELICc"/>
    <property type="match status" value="1"/>
</dbReference>
<dbReference type="InterPro" id="IPR011545">
    <property type="entry name" value="DEAD/DEAH_box_helicase_dom"/>
</dbReference>
<comment type="similarity">
    <text evidence="2">In the central section; belongs to the CRISPR-associated helicase Cas3 family.</text>
</comment>
<dbReference type="InterPro" id="IPR006674">
    <property type="entry name" value="HD_domain"/>
</dbReference>
<feature type="domain" description="HD Cas3-type" evidence="12">
    <location>
        <begin position="10"/>
        <end position="202"/>
    </location>
</feature>
<evidence type="ECO:0000256" key="7">
    <source>
        <dbReference type="ARBA" id="ARBA00022806"/>
    </source>
</evidence>
<dbReference type="CDD" id="cd17930">
    <property type="entry name" value="DEXHc_cas3"/>
    <property type="match status" value="1"/>
</dbReference>
<keyword evidence="14" id="KW-1185">Reference proteome</keyword>
<gene>
    <name evidence="13" type="primary">cas3</name>
    <name evidence="13" type="ORF">ACFO3S_08220</name>
</gene>
<sequence length="810" mass="91464">MAYIAHIREADQAVQTVKEHLLEVKELAERYGVKIGVKHIAGLAGMLHDLGKYANAFQTYIREAALNPNGSPRRGEVDHSTAGGKLVYDLFKKIRSSKYKEILAEIVGNAIISHHSYLHDFLGPEATSDYLRRVKDKEIEEYELAKRIFFEEVMDEQSFQEYARLAASELQAFLTPPSPDNGAKLMFLTKYIFSALIDADRTNTRAFENCGAESREPESDELFADYYEKLMRKIESLQAVSQTERTSPINELRQEMSEMCERFAARPSGVYTLSIPTGGGKTLASLRYALKHALAYEKKRIFYIVPFTTIIEQNANEVRVIVKDDGNLLEHHSNVVDDAEDNDEREDGTLSARQKLKLAKDNWDSPIVFTTMVQFLNTFYARGSRYIRRLHNLSEAVIVFDEVQKVPVHCLSLFNRALNFLKGNARSSLILCTATQPELGFVKQRLAIDSDAEMIANLPRVIDAFKRVEIHDRATQEALSTEGLTEFVGERLEQARSILVILNTKAVVKSLYDRLSGGGVPVYHLSTSMCAAHRSAILEQVKVHLQNKEKVICISTQLIEAGVDISFECVVRSLAGLDSIAQAAGRCNRHGERQDGQLGQVYLIDHAEENLNRLREIKVGKQIARRMLLVLKRESGAYGGHLLSMEAMEEYFKEFYTEFASSLDYDIKKLGLTMTQLLMTSTKGSPYYREYVDWTKGPLRLGLTHSHRTAAEHFNVIENLTTSAIVPYGRGEEIIAELTGGGTIDNLSQLLREAQQYTVNLFRYQCDLLTSNNGWVKLLDGKVFALKEKAYNKEFGVDIENDSGSSLHMW</sequence>
<dbReference type="SMART" id="SM00487">
    <property type="entry name" value="DEXDc"/>
    <property type="match status" value="1"/>
</dbReference>
<evidence type="ECO:0000259" key="11">
    <source>
        <dbReference type="PROSITE" id="PS51194"/>
    </source>
</evidence>
<evidence type="ECO:0000256" key="4">
    <source>
        <dbReference type="ARBA" id="ARBA00022723"/>
    </source>
</evidence>
<dbReference type="InterPro" id="IPR054712">
    <property type="entry name" value="Cas3-like_dom"/>
</dbReference>
<keyword evidence="4" id="KW-0479">Metal-binding</keyword>
<keyword evidence="7" id="KW-0347">Helicase</keyword>
<dbReference type="Pfam" id="PF00270">
    <property type="entry name" value="DEAD"/>
    <property type="match status" value="1"/>
</dbReference>
<dbReference type="PROSITE" id="PS51194">
    <property type="entry name" value="HELICASE_CTER"/>
    <property type="match status" value="1"/>
</dbReference>
<dbReference type="SUPFAM" id="SSF109604">
    <property type="entry name" value="HD-domain/PDEase-like"/>
    <property type="match status" value="1"/>
</dbReference>
<dbReference type="NCBIfam" id="TIGR01596">
    <property type="entry name" value="cas3_HD"/>
    <property type="match status" value="1"/>
</dbReference>
<dbReference type="InterPro" id="IPR006483">
    <property type="entry name" value="CRISPR-assoc_Cas3_HD"/>
</dbReference>
<name>A0ABV9FB45_9BACL</name>
<keyword evidence="8" id="KW-0067">ATP-binding</keyword>
<keyword evidence="9" id="KW-0051">Antiviral defense</keyword>
<dbReference type="Pfam" id="PF01966">
    <property type="entry name" value="HD"/>
    <property type="match status" value="1"/>
</dbReference>
<evidence type="ECO:0000256" key="3">
    <source>
        <dbReference type="ARBA" id="ARBA00022722"/>
    </source>
</evidence>
<dbReference type="SUPFAM" id="SSF52540">
    <property type="entry name" value="P-loop containing nucleoside triphosphate hydrolases"/>
    <property type="match status" value="1"/>
</dbReference>
<evidence type="ECO:0000256" key="9">
    <source>
        <dbReference type="ARBA" id="ARBA00023118"/>
    </source>
</evidence>
<dbReference type="InterPro" id="IPR006474">
    <property type="entry name" value="Helicase_Cas3_CRISPR-ass_core"/>
</dbReference>
<dbReference type="PROSITE" id="PS51643">
    <property type="entry name" value="HD_CAS3"/>
    <property type="match status" value="1"/>
</dbReference>
<proteinExistence type="inferred from homology"/>
<keyword evidence="3" id="KW-0540">Nuclease</keyword>
<dbReference type="InterPro" id="IPR001650">
    <property type="entry name" value="Helicase_C-like"/>
</dbReference>
<dbReference type="InterPro" id="IPR014001">
    <property type="entry name" value="Helicase_ATP-bd"/>
</dbReference>
<evidence type="ECO:0000259" key="12">
    <source>
        <dbReference type="PROSITE" id="PS51643"/>
    </source>
</evidence>
<dbReference type="EMBL" id="JBHSEP010000004">
    <property type="protein sequence ID" value="MFC4598225.1"/>
    <property type="molecule type" value="Genomic_DNA"/>
</dbReference>